<evidence type="ECO:0000313" key="2">
    <source>
        <dbReference type="EMBL" id="KAK8969020.1"/>
    </source>
</evidence>
<feature type="compositionally biased region" description="Basic and acidic residues" evidence="1">
    <location>
        <begin position="127"/>
        <end position="141"/>
    </location>
</feature>
<evidence type="ECO:0000313" key="3">
    <source>
        <dbReference type="Proteomes" id="UP001412067"/>
    </source>
</evidence>
<sequence length="141" mass="15939">MCSTKKLKVGTYDRHGRTYSEIPRVIFLRNNPRYSTVHLPPARPIRESRRKISSQHETTRLLLLGGSAPIRMMARLLLLSPQAQAMVSASLLFSSSPNRQWQRSTEAQGWMCPSNVQARELGSAHGNDVDKTDVRKQRGPD</sequence>
<feature type="region of interest" description="Disordered" evidence="1">
    <location>
        <begin position="120"/>
        <end position="141"/>
    </location>
</feature>
<name>A0ABR2MZX7_9ASPA</name>
<organism evidence="2 3">
    <name type="scientific">Platanthera guangdongensis</name>
    <dbReference type="NCBI Taxonomy" id="2320717"/>
    <lineage>
        <taxon>Eukaryota</taxon>
        <taxon>Viridiplantae</taxon>
        <taxon>Streptophyta</taxon>
        <taxon>Embryophyta</taxon>
        <taxon>Tracheophyta</taxon>
        <taxon>Spermatophyta</taxon>
        <taxon>Magnoliopsida</taxon>
        <taxon>Liliopsida</taxon>
        <taxon>Asparagales</taxon>
        <taxon>Orchidaceae</taxon>
        <taxon>Orchidoideae</taxon>
        <taxon>Orchideae</taxon>
        <taxon>Orchidinae</taxon>
        <taxon>Platanthera</taxon>
    </lineage>
</organism>
<gene>
    <name evidence="2" type="ORF">KSP40_PGU017093</name>
</gene>
<accession>A0ABR2MZX7</accession>
<comment type="caution">
    <text evidence="2">The sequence shown here is derived from an EMBL/GenBank/DDBJ whole genome shotgun (WGS) entry which is preliminary data.</text>
</comment>
<keyword evidence="3" id="KW-1185">Reference proteome</keyword>
<dbReference type="Proteomes" id="UP001412067">
    <property type="component" value="Unassembled WGS sequence"/>
</dbReference>
<evidence type="ECO:0000256" key="1">
    <source>
        <dbReference type="SAM" id="MobiDB-lite"/>
    </source>
</evidence>
<reference evidence="2 3" key="1">
    <citation type="journal article" date="2022" name="Nat. Plants">
        <title>Genomes of leafy and leafless Platanthera orchids illuminate the evolution of mycoheterotrophy.</title>
        <authorList>
            <person name="Li M.H."/>
            <person name="Liu K.W."/>
            <person name="Li Z."/>
            <person name="Lu H.C."/>
            <person name="Ye Q.L."/>
            <person name="Zhang D."/>
            <person name="Wang J.Y."/>
            <person name="Li Y.F."/>
            <person name="Zhong Z.M."/>
            <person name="Liu X."/>
            <person name="Yu X."/>
            <person name="Liu D.K."/>
            <person name="Tu X.D."/>
            <person name="Liu B."/>
            <person name="Hao Y."/>
            <person name="Liao X.Y."/>
            <person name="Jiang Y.T."/>
            <person name="Sun W.H."/>
            <person name="Chen J."/>
            <person name="Chen Y.Q."/>
            <person name="Ai Y."/>
            <person name="Zhai J.W."/>
            <person name="Wu S.S."/>
            <person name="Zhou Z."/>
            <person name="Hsiao Y.Y."/>
            <person name="Wu W.L."/>
            <person name="Chen Y.Y."/>
            <person name="Lin Y.F."/>
            <person name="Hsu J.L."/>
            <person name="Li C.Y."/>
            <person name="Wang Z.W."/>
            <person name="Zhao X."/>
            <person name="Zhong W.Y."/>
            <person name="Ma X.K."/>
            <person name="Ma L."/>
            <person name="Huang J."/>
            <person name="Chen G.Z."/>
            <person name="Huang M.Z."/>
            <person name="Huang L."/>
            <person name="Peng D.H."/>
            <person name="Luo Y.B."/>
            <person name="Zou S.Q."/>
            <person name="Chen S.P."/>
            <person name="Lan S."/>
            <person name="Tsai W.C."/>
            <person name="Van de Peer Y."/>
            <person name="Liu Z.J."/>
        </authorList>
    </citation>
    <scope>NUCLEOTIDE SEQUENCE [LARGE SCALE GENOMIC DNA]</scope>
    <source>
        <strain evidence="2">Lor288</strain>
    </source>
</reference>
<dbReference type="EMBL" id="JBBWWR010000003">
    <property type="protein sequence ID" value="KAK8969020.1"/>
    <property type="molecule type" value="Genomic_DNA"/>
</dbReference>
<proteinExistence type="predicted"/>
<protein>
    <submittedName>
        <fullName evidence="2">Uncharacterized protein</fullName>
    </submittedName>
</protein>